<feature type="region of interest" description="Disordered" evidence="1">
    <location>
        <begin position="204"/>
        <end position="224"/>
    </location>
</feature>
<feature type="compositionally biased region" description="Polar residues" evidence="1">
    <location>
        <begin position="15"/>
        <end position="30"/>
    </location>
</feature>
<evidence type="ECO:0000313" key="2">
    <source>
        <dbReference type="EMBL" id="CAK7272156.1"/>
    </source>
</evidence>
<protein>
    <recommendedName>
        <fullName evidence="4">DNA/RNA-binding protein Alba-like domain-containing protein</fullName>
    </recommendedName>
</protein>
<evidence type="ECO:0008006" key="4">
    <source>
        <dbReference type="Google" id="ProtNLM"/>
    </source>
</evidence>
<proteinExistence type="predicted"/>
<reference evidence="2 3" key="1">
    <citation type="submission" date="2024-01" db="EMBL/GenBank/DDBJ databases">
        <authorList>
            <person name="Allen C."/>
            <person name="Tagirdzhanova G."/>
        </authorList>
    </citation>
    <scope>NUCLEOTIDE SEQUENCE [LARGE SCALE GENOMIC DNA]</scope>
    <source>
        <strain evidence="2 3">CBS 119000</strain>
    </source>
</reference>
<feature type="compositionally biased region" description="Basic and acidic residues" evidence="1">
    <location>
        <begin position="62"/>
        <end position="76"/>
    </location>
</feature>
<feature type="region of interest" description="Disordered" evidence="1">
    <location>
        <begin position="1"/>
        <end position="114"/>
    </location>
</feature>
<comment type="caution">
    <text evidence="2">The sequence shown here is derived from an EMBL/GenBank/DDBJ whole genome shotgun (WGS) entry which is preliminary data.</text>
</comment>
<evidence type="ECO:0000256" key="1">
    <source>
        <dbReference type="SAM" id="MobiDB-lite"/>
    </source>
</evidence>
<evidence type="ECO:0000313" key="3">
    <source>
        <dbReference type="Proteomes" id="UP001642502"/>
    </source>
</evidence>
<feature type="compositionally biased region" description="Polar residues" evidence="1">
    <location>
        <begin position="81"/>
        <end position="92"/>
    </location>
</feature>
<keyword evidence="3" id="KW-1185">Reference proteome</keyword>
<organism evidence="2 3">
    <name type="scientific">Sporothrix epigloea</name>
    <dbReference type="NCBI Taxonomy" id="1892477"/>
    <lineage>
        <taxon>Eukaryota</taxon>
        <taxon>Fungi</taxon>
        <taxon>Dikarya</taxon>
        <taxon>Ascomycota</taxon>
        <taxon>Pezizomycotina</taxon>
        <taxon>Sordariomycetes</taxon>
        <taxon>Sordariomycetidae</taxon>
        <taxon>Ophiostomatales</taxon>
        <taxon>Ophiostomataceae</taxon>
        <taxon>Sporothrix</taxon>
    </lineage>
</organism>
<sequence>MGNKRKAEEVLVETKISNAKVQKTRPSTVRQAEVPRSAKQQSRAGRPIAQEAVIPATPPTAEKTHAVDWQKSDPKCRLPPVNQSKNGKQGKNSRPGEQRGGELPHKEAQRPTKLPLESFTAVLKDLEPKYIVRTLSVISSTRMEKRIKAVLEHLASSSTQLAKKDTTAALPSIVLLHARAADANKLISIVEVVKRRMRQGYFAVNRGDDTSSNDAAAGQKKKGKKASQVPATAWYQYNRVYDVASAETLGPTPNELAVEDSHVEPEDDGFEPMARRFEDALTGGEKAPITTYMSIFLSRAPVLELQRNPEMTAQSSLDTLEVEYQRWMANA</sequence>
<name>A0ABP0DX85_9PEZI</name>
<dbReference type="Proteomes" id="UP001642502">
    <property type="component" value="Unassembled WGS sequence"/>
</dbReference>
<accession>A0ABP0DX85</accession>
<gene>
    <name evidence="2" type="ORF">SEPCBS119000_004975</name>
</gene>
<dbReference type="EMBL" id="CAWUON010000084">
    <property type="protein sequence ID" value="CAK7272156.1"/>
    <property type="molecule type" value="Genomic_DNA"/>
</dbReference>
<feature type="compositionally biased region" description="Basic and acidic residues" evidence="1">
    <location>
        <begin position="94"/>
        <end position="110"/>
    </location>
</feature>